<sequence>MARPPFVPTEEQRFVTTVMLACGMPQEFICSQIINTQTGNPISKKTFEKAFRNEIDNCKLIANARVAQSLFKKAIGTGPQSVTAAIFWLKCHGGWKPVEAIELTGKNGGPIQQQTSTSDLTDEQLEKELAKYGIKL</sequence>
<dbReference type="EMBL" id="BSOJ01000015">
    <property type="protein sequence ID" value="GLR26521.1"/>
    <property type="molecule type" value="Genomic_DNA"/>
</dbReference>
<keyword evidence="2" id="KW-1185">Reference proteome</keyword>
<evidence type="ECO:0000313" key="2">
    <source>
        <dbReference type="Proteomes" id="UP001156664"/>
    </source>
</evidence>
<dbReference type="RefSeq" id="WP_284281137.1">
    <property type="nucleotide sequence ID" value="NZ_BSOJ01000015.1"/>
</dbReference>
<protein>
    <submittedName>
        <fullName evidence="1">Uncharacterized protein</fullName>
    </submittedName>
</protein>
<organism evidence="1 2">
    <name type="scientific">Limnobacter litoralis</name>
    <dbReference type="NCBI Taxonomy" id="481366"/>
    <lineage>
        <taxon>Bacteria</taxon>
        <taxon>Pseudomonadati</taxon>
        <taxon>Pseudomonadota</taxon>
        <taxon>Betaproteobacteria</taxon>
        <taxon>Burkholderiales</taxon>
        <taxon>Burkholderiaceae</taxon>
        <taxon>Limnobacter</taxon>
    </lineage>
</organism>
<accession>A0ABQ5YRJ9</accession>
<reference evidence="2" key="1">
    <citation type="journal article" date="2019" name="Int. J. Syst. Evol. Microbiol.">
        <title>The Global Catalogue of Microorganisms (GCM) 10K type strain sequencing project: providing services to taxonomists for standard genome sequencing and annotation.</title>
        <authorList>
            <consortium name="The Broad Institute Genomics Platform"/>
            <consortium name="The Broad Institute Genome Sequencing Center for Infectious Disease"/>
            <person name="Wu L."/>
            <person name="Ma J."/>
        </authorList>
    </citation>
    <scope>NUCLEOTIDE SEQUENCE [LARGE SCALE GENOMIC DNA]</scope>
    <source>
        <strain evidence="2">NBRC 105857</strain>
    </source>
</reference>
<dbReference type="Proteomes" id="UP001156664">
    <property type="component" value="Unassembled WGS sequence"/>
</dbReference>
<comment type="caution">
    <text evidence="1">The sequence shown here is derived from an EMBL/GenBank/DDBJ whole genome shotgun (WGS) entry which is preliminary data.</text>
</comment>
<evidence type="ECO:0000313" key="1">
    <source>
        <dbReference type="EMBL" id="GLR26521.1"/>
    </source>
</evidence>
<name>A0ABQ5YRJ9_9BURK</name>
<proteinExistence type="predicted"/>
<gene>
    <name evidence="1" type="ORF">GCM10007875_16110</name>
</gene>